<evidence type="ECO:0000313" key="2">
    <source>
        <dbReference type="Proteomes" id="UP000277498"/>
    </source>
</evidence>
<evidence type="ECO:0000313" key="1">
    <source>
        <dbReference type="EMBL" id="VDC27467.1"/>
    </source>
</evidence>
<protein>
    <submittedName>
        <fullName evidence="1">Uncharacterized protein</fullName>
    </submittedName>
</protein>
<dbReference type="AlphaFoldDB" id="A0A3P5X065"/>
<name>A0A3P5X065_9RHOB</name>
<proteinExistence type="predicted"/>
<dbReference type="EMBL" id="UXAW01000060">
    <property type="protein sequence ID" value="VDC27467.1"/>
    <property type="molecule type" value="Genomic_DNA"/>
</dbReference>
<dbReference type="Proteomes" id="UP000277498">
    <property type="component" value="Unassembled WGS sequence"/>
</dbReference>
<accession>A0A3P5X065</accession>
<organism evidence="1 2">
    <name type="scientific">Pseudogemmobacter humi</name>
    <dbReference type="NCBI Taxonomy" id="2483812"/>
    <lineage>
        <taxon>Bacteria</taxon>
        <taxon>Pseudomonadati</taxon>
        <taxon>Pseudomonadota</taxon>
        <taxon>Alphaproteobacteria</taxon>
        <taxon>Rhodobacterales</taxon>
        <taxon>Paracoccaceae</taxon>
        <taxon>Pseudogemmobacter</taxon>
    </lineage>
</organism>
<dbReference type="OrthoDB" id="7841749at2"/>
<dbReference type="RefSeq" id="WP_124086299.1">
    <property type="nucleotide sequence ID" value="NZ_UXAW01000060.1"/>
</dbReference>
<sequence>MGSPDHYGVELPSRCLKLLDAIWANAEQVFPDHEEELGPLTATFLLSMAIPIVNLPIERIERRNGARFDGYIDDRNLDPKLSERMHVCLGNQKIQNAPFFLAGAWSYFRAQLAEPINISDGFPDEIAIELARPDAVVAASTLPGSQWSSILRNSMAHGGVVYLDADGRTARHRPAKFFVFVSGRFDRDDCGRPIKLNSVETLRVSIPQFREFLRAWVSWLNGKPAVD</sequence>
<gene>
    <name evidence="1" type="ORF">XINFAN_01888</name>
</gene>
<keyword evidence="2" id="KW-1185">Reference proteome</keyword>
<reference evidence="1 2" key="1">
    <citation type="submission" date="2018-11" db="EMBL/GenBank/DDBJ databases">
        <authorList>
            <person name="Criscuolo A."/>
        </authorList>
    </citation>
    <scope>NUCLEOTIDE SEQUENCE [LARGE SCALE GENOMIC DNA]</scope>
    <source>
        <strain evidence="1">ACIP111625</strain>
    </source>
</reference>